<organism evidence="2 3">
    <name type="scientific">Actinoplanes aureus</name>
    <dbReference type="NCBI Taxonomy" id="2792083"/>
    <lineage>
        <taxon>Bacteria</taxon>
        <taxon>Bacillati</taxon>
        <taxon>Actinomycetota</taxon>
        <taxon>Actinomycetes</taxon>
        <taxon>Micromonosporales</taxon>
        <taxon>Micromonosporaceae</taxon>
        <taxon>Actinoplanes</taxon>
    </lineage>
</organism>
<feature type="chain" id="PRO_5039393840" description="Lipoprotein" evidence="1">
    <location>
        <begin position="21"/>
        <end position="184"/>
    </location>
</feature>
<dbReference type="EMBL" id="JADQTO010000013">
    <property type="protein sequence ID" value="MBG0565034.1"/>
    <property type="molecule type" value="Genomic_DNA"/>
</dbReference>
<dbReference type="RefSeq" id="WP_196416815.1">
    <property type="nucleotide sequence ID" value="NZ_JADQTO010000013.1"/>
</dbReference>
<comment type="caution">
    <text evidence="2">The sequence shown here is derived from an EMBL/GenBank/DDBJ whole genome shotgun (WGS) entry which is preliminary data.</text>
</comment>
<dbReference type="PROSITE" id="PS51257">
    <property type="entry name" value="PROKAR_LIPOPROTEIN"/>
    <property type="match status" value="1"/>
</dbReference>
<dbReference type="Proteomes" id="UP000598146">
    <property type="component" value="Unassembled WGS sequence"/>
</dbReference>
<accession>A0A931G487</accession>
<name>A0A931G487_9ACTN</name>
<keyword evidence="1" id="KW-0732">Signal</keyword>
<dbReference type="AlphaFoldDB" id="A0A931G487"/>
<evidence type="ECO:0000313" key="3">
    <source>
        <dbReference type="Proteomes" id="UP000598146"/>
    </source>
</evidence>
<sequence>MSKRAVLFASVPMLALALVAGCTSDSEPKKEQEVVDQSNSLAVAGDGIEWEKVVEPCKSGELVVVQDVATADVTGDGAVDSAVARACEGVDEYGPSTVEVFDGASAAAQPKRLGTLLADVNPDKPYVDSVEFSEGGLLIKANGVDETSDAACPEVVFTYRYKFSGGSFQQEKRETVPDETCGPE</sequence>
<evidence type="ECO:0000313" key="2">
    <source>
        <dbReference type="EMBL" id="MBG0565034.1"/>
    </source>
</evidence>
<protein>
    <recommendedName>
        <fullName evidence="4">Lipoprotein</fullName>
    </recommendedName>
</protein>
<reference evidence="2" key="1">
    <citation type="submission" date="2020-11" db="EMBL/GenBank/DDBJ databases">
        <title>Isolation and identification of active actinomycetes.</title>
        <authorList>
            <person name="Sun X."/>
        </authorList>
    </citation>
    <scope>NUCLEOTIDE SEQUENCE</scope>
    <source>
        <strain evidence="2">NEAU-A11</strain>
    </source>
</reference>
<evidence type="ECO:0008006" key="4">
    <source>
        <dbReference type="Google" id="ProtNLM"/>
    </source>
</evidence>
<gene>
    <name evidence="2" type="ORF">I4J89_26640</name>
</gene>
<proteinExistence type="predicted"/>
<feature type="signal peptide" evidence="1">
    <location>
        <begin position="1"/>
        <end position="20"/>
    </location>
</feature>
<evidence type="ECO:0000256" key="1">
    <source>
        <dbReference type="SAM" id="SignalP"/>
    </source>
</evidence>
<keyword evidence="3" id="KW-1185">Reference proteome</keyword>